<reference evidence="1" key="1">
    <citation type="submission" date="2016-10" db="EMBL/GenBank/DDBJ databases">
        <authorList>
            <person name="de Groot N.N."/>
        </authorList>
    </citation>
    <scope>NUCLEOTIDE SEQUENCE</scope>
</reference>
<name>A0A1W1CY79_9ZZZZ</name>
<sequence>MVRKTITIQNDIFQTLELNQIIKQYQSFSEMVSSALQLLIEKKRKEEYKKAMLEASQDSLYQKDMRETEEAFSYVDNERVF</sequence>
<dbReference type="AlphaFoldDB" id="A0A1W1CY79"/>
<protein>
    <recommendedName>
        <fullName evidence="2">Programmed cell death antitoxin YdcD</fullName>
    </recommendedName>
</protein>
<organism evidence="1">
    <name type="scientific">hydrothermal vent metagenome</name>
    <dbReference type="NCBI Taxonomy" id="652676"/>
    <lineage>
        <taxon>unclassified sequences</taxon>
        <taxon>metagenomes</taxon>
        <taxon>ecological metagenomes</taxon>
    </lineage>
</organism>
<gene>
    <name evidence="1" type="ORF">MNB_SV-13-330</name>
</gene>
<dbReference type="EMBL" id="FPHM01000172">
    <property type="protein sequence ID" value="SFV70818.1"/>
    <property type="molecule type" value="Genomic_DNA"/>
</dbReference>
<evidence type="ECO:0008006" key="2">
    <source>
        <dbReference type="Google" id="ProtNLM"/>
    </source>
</evidence>
<accession>A0A1W1CY79</accession>
<proteinExistence type="predicted"/>
<evidence type="ECO:0000313" key="1">
    <source>
        <dbReference type="EMBL" id="SFV70818.1"/>
    </source>
</evidence>